<evidence type="ECO:0000259" key="1">
    <source>
        <dbReference type="Pfam" id="PF14397"/>
    </source>
</evidence>
<proteinExistence type="predicted"/>
<dbReference type="InterPro" id="IPR039523">
    <property type="entry name" value="RimK-rel_E_lig_ATP-grasp"/>
</dbReference>
<protein>
    <recommendedName>
        <fullName evidence="1">Alpha-L-glutamate ligase-related protein ATP-grasp domain-containing protein</fullName>
    </recommendedName>
</protein>
<dbReference type="SUPFAM" id="SSF56059">
    <property type="entry name" value="Glutathione synthetase ATP-binding domain-like"/>
    <property type="match status" value="1"/>
</dbReference>
<gene>
    <name evidence="2" type="ORF">MNBD_GAMMA16-742</name>
</gene>
<feature type="domain" description="Alpha-L-glutamate ligase-related protein ATP-grasp" evidence="1">
    <location>
        <begin position="71"/>
        <end position="337"/>
    </location>
</feature>
<dbReference type="EMBL" id="UOFO01000034">
    <property type="protein sequence ID" value="VAW84126.1"/>
    <property type="molecule type" value="Genomic_DNA"/>
</dbReference>
<sequence length="359" mass="41307">MLKRIKRFLSEEIPPYIRAKDKKPYFQQYKEMSALWSYYRHLPYDYIKDGIYHQSFDCDVVDYIPRKWIEHYQMHINPANSRANADDKIIFNQLMMAAGITTVPIYFVIDRHSGILHLDSNTTTQFDKFVSKLSQCKNRYFFVKPYNALCGEGIFRFELQDGKLLIEDKIYDEATFFNTLFSKHFKKFIVQPAVEQHHVLHALCPSSINTVRIHTLALNNKIVINSAVLRMSNGISYVDNAARGGFFATINMDTGQLASTAMNKAQYNGVVIDCHPVTRVKFKGITIPYWSEVLQTIKVGAEQMKPLGCLGWDVVIGVDGPIILETNQNFNPFICQYGVNGLRKTILGQEIITKFSRTK</sequence>
<dbReference type="Pfam" id="PF14397">
    <property type="entry name" value="ATPgrasp_ST"/>
    <property type="match status" value="1"/>
</dbReference>
<organism evidence="2">
    <name type="scientific">hydrothermal vent metagenome</name>
    <dbReference type="NCBI Taxonomy" id="652676"/>
    <lineage>
        <taxon>unclassified sequences</taxon>
        <taxon>metagenomes</taxon>
        <taxon>ecological metagenomes</taxon>
    </lineage>
</organism>
<accession>A0A3B0ZTZ2</accession>
<name>A0A3B0ZTZ2_9ZZZZ</name>
<evidence type="ECO:0000313" key="2">
    <source>
        <dbReference type="EMBL" id="VAW84126.1"/>
    </source>
</evidence>
<reference evidence="2" key="1">
    <citation type="submission" date="2018-06" db="EMBL/GenBank/DDBJ databases">
        <authorList>
            <person name="Zhirakovskaya E."/>
        </authorList>
    </citation>
    <scope>NUCLEOTIDE SEQUENCE</scope>
</reference>
<dbReference type="AlphaFoldDB" id="A0A3B0ZTZ2"/>